<comment type="similarity">
    <text evidence="3">Belongs to the ubiquitin-activating E1 family.</text>
</comment>
<dbReference type="InterPro" id="IPR045886">
    <property type="entry name" value="ThiF/MoeB/HesA"/>
</dbReference>
<sequence length="506" mass="56828">MGFHHVGQAGLEPLTSGDPSALASQSAGITGVSYCAWPGFSIEVGEWGRLEGFPTSRVAVRLVLALFTDGPSNNACGNPFCQLWPHVICLLCLQWARDEFEGLFKQPAENVNQYLTDPKFVERTLRLAGTQPLEVLEAVQRSLVLQRPQTWADCVTWACHHWHTQYSNNIRQLLHNFPPDQLTSSGAPFWSGPKRCPHPLTFDVNNPLHLDYVMAAANLFAQTYGLTGSQDRAAVATLLQSVQVPEFTPKSGVKIHVSDQELQSANASVDDSRLEELKATLPSPDKLPGFKMYPIDFEKDDDSNFHMDFIVAASNLRAENYDIPPADRHKSKLIAGKIIPAIATTTAAVVGLVCLELYKVVQGHRQLDSYKNGFLNLALPFFGFSEPLAAPRHQYYNQEWTLWDRFEVQGLQPNGEEMTLKQFLDYFKTEHKLEITMLSQGVSMLYSFFMPAAKLKERLDQPMTEIVSRVSKRKLGRHVRALVLELCCNDESGEDVEVPYVRYTIR</sequence>
<dbReference type="EMBL" id="NBAG03000415">
    <property type="protein sequence ID" value="PNI27234.1"/>
    <property type="molecule type" value="Genomic_DNA"/>
</dbReference>
<evidence type="ECO:0000256" key="4">
    <source>
        <dbReference type="ARBA" id="ARBA00012990"/>
    </source>
</evidence>
<dbReference type="PANTHER" id="PTHR10953">
    <property type="entry name" value="UBIQUITIN-ACTIVATING ENZYME E1"/>
    <property type="match status" value="1"/>
</dbReference>
<dbReference type="SUPFAM" id="SSF69572">
    <property type="entry name" value="Activating enzymes of the ubiquitin-like proteins"/>
    <property type="match status" value="1"/>
</dbReference>
<reference evidence="7 8" key="1">
    <citation type="submission" date="2017-12" db="EMBL/GenBank/DDBJ databases">
        <title>High-resolution comparative analysis of great ape genomes.</title>
        <authorList>
            <person name="Pollen A."/>
            <person name="Hastie A."/>
            <person name="Hormozdiari F."/>
            <person name="Dougherty M."/>
            <person name="Liu R."/>
            <person name="Chaisson M."/>
            <person name="Hoppe E."/>
            <person name="Hill C."/>
            <person name="Pang A."/>
            <person name="Hillier L."/>
            <person name="Baker C."/>
            <person name="Armstrong J."/>
            <person name="Shendure J."/>
            <person name="Paten B."/>
            <person name="Wilson R."/>
            <person name="Chao H."/>
            <person name="Schneider V."/>
            <person name="Ventura M."/>
            <person name="Kronenberg Z."/>
            <person name="Murali S."/>
            <person name="Gordon D."/>
            <person name="Cantsilieris S."/>
            <person name="Munson K."/>
            <person name="Nelson B."/>
            <person name="Raja A."/>
            <person name="Underwood J."/>
            <person name="Diekhans M."/>
            <person name="Fiddes I."/>
            <person name="Haussler D."/>
            <person name="Eichler E."/>
        </authorList>
    </citation>
    <scope>NUCLEOTIDE SEQUENCE [LARGE SCALE GENOMIC DNA]</scope>
    <source>
        <strain evidence="7">Yerkes chimp pedigree #C0471</strain>
    </source>
</reference>
<dbReference type="Gene3D" id="1.10.10.2660">
    <property type="entry name" value="Ubiquitin-activating enzyme E1, SCCH domain"/>
    <property type="match status" value="1"/>
</dbReference>
<accession>A0A2J8JWT9</accession>
<dbReference type="Pfam" id="PF10585">
    <property type="entry name" value="UBA_E1_SCCH"/>
    <property type="match status" value="1"/>
</dbReference>
<protein>
    <recommendedName>
        <fullName evidence="4">E1 ubiquitin-activating enzyme</fullName>
        <ecNumber evidence="4">6.2.1.45</ecNumber>
    </recommendedName>
</protein>
<dbReference type="EC" id="6.2.1.45" evidence="4"/>
<dbReference type="PANTHER" id="PTHR10953:SF155">
    <property type="entry name" value="UBIQUITIN-LIKE MODIFIER-ACTIVATING ENZYME 1"/>
    <property type="match status" value="1"/>
</dbReference>
<dbReference type="InterPro" id="IPR035985">
    <property type="entry name" value="Ubiquitin-activating_enz"/>
</dbReference>
<dbReference type="Pfam" id="PF09358">
    <property type="entry name" value="E1_UFD"/>
    <property type="match status" value="1"/>
</dbReference>
<dbReference type="PRINTS" id="PR02045">
    <property type="entry name" value="F138DOMAIN"/>
</dbReference>
<dbReference type="SMART" id="SM00985">
    <property type="entry name" value="UBA_e1_C"/>
    <property type="match status" value="1"/>
</dbReference>
<name>A0A2J8JWT9_PANTR</name>
<feature type="domain" description="Ubiquitin-activating enzyme E1 C-terminal" evidence="6">
    <location>
        <begin position="370"/>
        <end position="501"/>
    </location>
</feature>
<dbReference type="Gene3D" id="3.10.290.60">
    <property type="entry name" value="Ubiquitin-activating enzyme E1, UFD domain"/>
    <property type="match status" value="1"/>
</dbReference>
<comment type="pathway">
    <text evidence="2">Protein modification; protein ubiquitination.</text>
</comment>
<gene>
    <name evidence="7" type="ORF">CK820_G0043859</name>
</gene>
<dbReference type="Proteomes" id="UP000236370">
    <property type="component" value="Unassembled WGS sequence"/>
</dbReference>
<dbReference type="FunFam" id="1.10.10.2660:FF:000001">
    <property type="entry name" value="Ubiquitin-activating enzyme E1 1"/>
    <property type="match status" value="1"/>
</dbReference>
<evidence type="ECO:0000256" key="5">
    <source>
        <dbReference type="ARBA" id="ARBA00022598"/>
    </source>
</evidence>
<dbReference type="GO" id="GO:0004839">
    <property type="term" value="F:ubiquitin activating enzyme activity"/>
    <property type="evidence" value="ECO:0007669"/>
    <property type="project" value="UniProtKB-EC"/>
</dbReference>
<evidence type="ECO:0000313" key="7">
    <source>
        <dbReference type="EMBL" id="PNI27234.1"/>
    </source>
</evidence>
<dbReference type="AlphaFoldDB" id="A0A2J8JWT9"/>
<evidence type="ECO:0000256" key="1">
    <source>
        <dbReference type="ARBA" id="ARBA00000488"/>
    </source>
</evidence>
<evidence type="ECO:0000256" key="2">
    <source>
        <dbReference type="ARBA" id="ARBA00004906"/>
    </source>
</evidence>
<evidence type="ECO:0000256" key="3">
    <source>
        <dbReference type="ARBA" id="ARBA00005673"/>
    </source>
</evidence>
<comment type="catalytic activity">
    <reaction evidence="1">
        <text>ATP + ubiquitin + [E1 ubiquitin-activating enzyme]-L-cysteine = AMP + diphosphate + S-ubiquitinyl-[E1 ubiquitin-activating enzyme]-L-cysteine.</text>
        <dbReference type="EC" id="6.2.1.45"/>
    </reaction>
</comment>
<proteinExistence type="inferred from homology"/>
<organism evidence="7 8">
    <name type="scientific">Pan troglodytes</name>
    <name type="common">Chimpanzee</name>
    <dbReference type="NCBI Taxonomy" id="9598"/>
    <lineage>
        <taxon>Eukaryota</taxon>
        <taxon>Metazoa</taxon>
        <taxon>Chordata</taxon>
        <taxon>Craniata</taxon>
        <taxon>Vertebrata</taxon>
        <taxon>Euteleostomi</taxon>
        <taxon>Mammalia</taxon>
        <taxon>Eutheria</taxon>
        <taxon>Euarchontoglires</taxon>
        <taxon>Primates</taxon>
        <taxon>Haplorrhini</taxon>
        <taxon>Catarrhini</taxon>
        <taxon>Hominidae</taxon>
        <taxon>Pan</taxon>
    </lineage>
</organism>
<comment type="caution">
    <text evidence="7">The sequence shown here is derived from an EMBL/GenBank/DDBJ whole genome shotgun (WGS) entry which is preliminary data.</text>
</comment>
<keyword evidence="5" id="KW-0436">Ligase</keyword>
<evidence type="ECO:0000259" key="6">
    <source>
        <dbReference type="SMART" id="SM00985"/>
    </source>
</evidence>
<dbReference type="InterPro" id="IPR042063">
    <property type="entry name" value="Ubi_acti_E1_SCCH"/>
</dbReference>
<dbReference type="FunFam" id="3.10.290.60:FF:000002">
    <property type="entry name" value="Ubiquitin-like modifier-activating enzyme 1"/>
    <property type="match status" value="1"/>
</dbReference>
<dbReference type="InterPro" id="IPR019572">
    <property type="entry name" value="UBA_E1_SCCH"/>
</dbReference>
<evidence type="ECO:0000313" key="8">
    <source>
        <dbReference type="Proteomes" id="UP000236370"/>
    </source>
</evidence>
<dbReference type="InterPro" id="IPR038252">
    <property type="entry name" value="UBA_E1_C_sf"/>
</dbReference>
<dbReference type="InterPro" id="IPR018965">
    <property type="entry name" value="Ub-activating_enz_E1_C"/>
</dbReference>
<dbReference type="UniPathway" id="UPA00143"/>